<reference evidence="2 3" key="1">
    <citation type="submission" date="2024-02" db="EMBL/GenBank/DDBJ databases">
        <authorList>
            <person name="Chen Y."/>
            <person name="Shah S."/>
            <person name="Dougan E. K."/>
            <person name="Thang M."/>
            <person name="Chan C."/>
        </authorList>
    </citation>
    <scope>NUCLEOTIDE SEQUENCE [LARGE SCALE GENOMIC DNA]</scope>
</reference>
<evidence type="ECO:0000313" key="3">
    <source>
        <dbReference type="Proteomes" id="UP001642484"/>
    </source>
</evidence>
<name>A0ABP0JJY1_9DINO</name>
<sequence>MASTSPRAKDPINSPVEESRSPAAYARAVVRAAKAQAPRDGRGGDTEIDEEEETPPAAAPVQTDVEVKASSPRTQLHTVYVDTIQPKRLVEVSKASEAGERCMVLHNFIIARICDVSGADATQAKDLVVTKCCCCGHVFPMPTSPIRALKRQRKVWPCGHWLFRRENVLFAKQSLGSHTLLLLKVLAEVMRLTIPVPVAENLEARERAQKRLDALREE</sequence>
<dbReference type="Proteomes" id="UP001642484">
    <property type="component" value="Unassembled WGS sequence"/>
</dbReference>
<feature type="region of interest" description="Disordered" evidence="1">
    <location>
        <begin position="1"/>
        <end position="69"/>
    </location>
</feature>
<dbReference type="EMBL" id="CAXAMN010005581">
    <property type="protein sequence ID" value="CAK9014648.1"/>
    <property type="molecule type" value="Genomic_DNA"/>
</dbReference>
<gene>
    <name evidence="2" type="ORF">CCMP2556_LOCUS11780</name>
</gene>
<feature type="compositionally biased region" description="Low complexity" evidence="1">
    <location>
        <begin position="21"/>
        <end position="36"/>
    </location>
</feature>
<proteinExistence type="predicted"/>
<protein>
    <recommendedName>
        <fullName evidence="4">Replication termination factor 2</fullName>
    </recommendedName>
</protein>
<evidence type="ECO:0008006" key="4">
    <source>
        <dbReference type="Google" id="ProtNLM"/>
    </source>
</evidence>
<accession>A0ABP0JJY1</accession>
<comment type="caution">
    <text evidence="2">The sequence shown here is derived from an EMBL/GenBank/DDBJ whole genome shotgun (WGS) entry which is preliminary data.</text>
</comment>
<evidence type="ECO:0000313" key="2">
    <source>
        <dbReference type="EMBL" id="CAK9014648.1"/>
    </source>
</evidence>
<evidence type="ECO:0000256" key="1">
    <source>
        <dbReference type="SAM" id="MobiDB-lite"/>
    </source>
</evidence>
<organism evidence="2 3">
    <name type="scientific">Durusdinium trenchii</name>
    <dbReference type="NCBI Taxonomy" id="1381693"/>
    <lineage>
        <taxon>Eukaryota</taxon>
        <taxon>Sar</taxon>
        <taxon>Alveolata</taxon>
        <taxon>Dinophyceae</taxon>
        <taxon>Suessiales</taxon>
        <taxon>Symbiodiniaceae</taxon>
        <taxon>Durusdinium</taxon>
    </lineage>
</organism>
<keyword evidence="3" id="KW-1185">Reference proteome</keyword>